<dbReference type="AlphaFoldDB" id="A0A5F1YAI8"/>
<proteinExistence type="predicted"/>
<feature type="transmembrane region" description="Helical" evidence="1">
    <location>
        <begin position="254"/>
        <end position="273"/>
    </location>
</feature>
<feature type="transmembrane region" description="Helical" evidence="1">
    <location>
        <begin position="351"/>
        <end position="374"/>
    </location>
</feature>
<organism evidence="2 3">
    <name type="scientific">Leptospira gomenensis</name>
    <dbReference type="NCBI Taxonomy" id="2484974"/>
    <lineage>
        <taxon>Bacteria</taxon>
        <taxon>Pseudomonadati</taxon>
        <taxon>Spirochaetota</taxon>
        <taxon>Spirochaetia</taxon>
        <taxon>Leptospirales</taxon>
        <taxon>Leptospiraceae</taxon>
        <taxon>Leptospira</taxon>
    </lineage>
</organism>
<accession>A0A5F1YAI8</accession>
<dbReference type="Proteomes" id="UP000298277">
    <property type="component" value="Unassembled WGS sequence"/>
</dbReference>
<reference evidence="2" key="1">
    <citation type="journal article" date="2019" name="PLoS Negl. Trop. Dis.">
        <title>Revisiting the worldwide diversity of Leptospira species in the environment.</title>
        <authorList>
            <person name="Vincent A.T."/>
            <person name="Schiettekatte O."/>
            <person name="Bourhy P."/>
            <person name="Veyrier F.J."/>
            <person name="Picardeau M."/>
        </authorList>
    </citation>
    <scope>NUCLEOTIDE SEQUENCE [LARGE SCALE GENOMIC DNA]</scope>
    <source>
        <strain evidence="2">201800299</strain>
    </source>
</reference>
<comment type="caution">
    <text evidence="2">The sequence shown here is derived from an EMBL/GenBank/DDBJ whole genome shotgun (WGS) entry which is preliminary data.</text>
</comment>
<feature type="transmembrane region" description="Helical" evidence="1">
    <location>
        <begin position="327"/>
        <end position="344"/>
    </location>
</feature>
<dbReference type="OrthoDB" id="344406at2"/>
<dbReference type="InterPro" id="IPR058226">
    <property type="entry name" value="AZOBR_p60025-like"/>
</dbReference>
<evidence type="ECO:0000313" key="3">
    <source>
        <dbReference type="Proteomes" id="UP000298277"/>
    </source>
</evidence>
<feature type="transmembrane region" description="Helical" evidence="1">
    <location>
        <begin position="149"/>
        <end position="170"/>
    </location>
</feature>
<name>A0A5F1YAI8_9LEPT</name>
<protein>
    <recommendedName>
        <fullName evidence="4">Dolichyl-phosphate-mannose-protein mannosyltransferase</fullName>
    </recommendedName>
</protein>
<feature type="transmembrane region" description="Helical" evidence="1">
    <location>
        <begin position="407"/>
        <end position="433"/>
    </location>
</feature>
<keyword evidence="3" id="KW-1185">Reference proteome</keyword>
<evidence type="ECO:0000256" key="1">
    <source>
        <dbReference type="SAM" id="Phobius"/>
    </source>
</evidence>
<keyword evidence="1" id="KW-0472">Membrane</keyword>
<dbReference type="NCBIfam" id="NF046093">
    <property type="entry name" value="AZOBR_p60025_fam"/>
    <property type="match status" value="1"/>
</dbReference>
<sequence length="435" mass="49975">MYNGLLGRLSFGGALKRAVDRIIRGFESIGELIRTVSENRNLCAAAFLILYSFSSFLIWKKYGYNPSAQINFGFPFVQQNTERTPRQAVVFLGQPGDSGAGYDGQIFYYYSRMLSEFNLEWPAGFETNIRAPRIGYPLLVAPFGWFGKWGTVFGMYAVHVCLILASWILIRDLCGKEKRIYSTFYLFSPFLLGSYALLVSDAALCAFLVFTYWSYKREKWFLFSLTAGAALLIKEQALFLLFPMGIQSLLDKNTRFTFSVLGALILPLVWSLFLKIHFPEWTPTRFADFFDPLQGFIGYAKEISETAFYTFLKTADWETGTILFAKRFSRVPIFLLFLTGLYVLKTGSWKLAIGLRFSFFLVLFSVFSAGYVLYWVSYENVSRMFTVSVPFLIFWKLEDDSISDRPFWLVCAAILCLFLFKLSFVSGTLPFLLWE</sequence>
<evidence type="ECO:0000313" key="2">
    <source>
        <dbReference type="EMBL" id="TGK33872.1"/>
    </source>
</evidence>
<feature type="transmembrane region" description="Helical" evidence="1">
    <location>
        <begin position="190"/>
        <end position="214"/>
    </location>
</feature>
<feature type="transmembrane region" description="Helical" evidence="1">
    <location>
        <begin position="220"/>
        <end position="242"/>
    </location>
</feature>
<gene>
    <name evidence="2" type="ORF">EHQ17_10245</name>
</gene>
<keyword evidence="1" id="KW-1133">Transmembrane helix</keyword>
<keyword evidence="1" id="KW-0812">Transmembrane</keyword>
<feature type="transmembrane region" description="Helical" evidence="1">
    <location>
        <begin position="42"/>
        <end position="59"/>
    </location>
</feature>
<evidence type="ECO:0008006" key="4">
    <source>
        <dbReference type="Google" id="ProtNLM"/>
    </source>
</evidence>
<dbReference type="EMBL" id="RQFA01000039">
    <property type="protein sequence ID" value="TGK33872.1"/>
    <property type="molecule type" value="Genomic_DNA"/>
</dbReference>